<feature type="transmembrane region" description="Helical" evidence="1">
    <location>
        <begin position="210"/>
        <end position="229"/>
    </location>
</feature>
<feature type="transmembrane region" description="Helical" evidence="1">
    <location>
        <begin position="264"/>
        <end position="286"/>
    </location>
</feature>
<evidence type="ECO:0000313" key="3">
    <source>
        <dbReference type="Proteomes" id="UP000316184"/>
    </source>
</evidence>
<gene>
    <name evidence="2" type="ORF">FHU35_12226</name>
</gene>
<feature type="transmembrane region" description="Helical" evidence="1">
    <location>
        <begin position="173"/>
        <end position="198"/>
    </location>
</feature>
<accession>A0A561U783</accession>
<dbReference type="Proteomes" id="UP000316184">
    <property type="component" value="Unassembled WGS sequence"/>
</dbReference>
<organism evidence="2 3">
    <name type="scientific">Saccharopolyspora dendranthemae</name>
    <dbReference type="NCBI Taxonomy" id="1181886"/>
    <lineage>
        <taxon>Bacteria</taxon>
        <taxon>Bacillati</taxon>
        <taxon>Actinomycetota</taxon>
        <taxon>Actinomycetes</taxon>
        <taxon>Pseudonocardiales</taxon>
        <taxon>Pseudonocardiaceae</taxon>
        <taxon>Saccharopolyspora</taxon>
    </lineage>
</organism>
<evidence type="ECO:0008006" key="4">
    <source>
        <dbReference type="Google" id="ProtNLM"/>
    </source>
</evidence>
<proteinExistence type="predicted"/>
<feature type="transmembrane region" description="Helical" evidence="1">
    <location>
        <begin position="349"/>
        <end position="371"/>
    </location>
</feature>
<name>A0A561U783_9PSEU</name>
<dbReference type="EMBL" id="VIWX01000002">
    <property type="protein sequence ID" value="TWF95232.1"/>
    <property type="molecule type" value="Genomic_DNA"/>
</dbReference>
<feature type="transmembrane region" description="Helical" evidence="1">
    <location>
        <begin position="86"/>
        <end position="118"/>
    </location>
</feature>
<feature type="transmembrane region" description="Helical" evidence="1">
    <location>
        <begin position="130"/>
        <end position="153"/>
    </location>
</feature>
<feature type="transmembrane region" description="Helical" evidence="1">
    <location>
        <begin position="321"/>
        <end position="342"/>
    </location>
</feature>
<protein>
    <recommendedName>
        <fullName evidence="4">4-amino-4-deoxy-L-arabinose transferase-like glycosyltransferase</fullName>
    </recommendedName>
</protein>
<evidence type="ECO:0000256" key="1">
    <source>
        <dbReference type="SAM" id="Phobius"/>
    </source>
</evidence>
<feature type="transmembrane region" description="Helical" evidence="1">
    <location>
        <begin position="28"/>
        <end position="46"/>
    </location>
</feature>
<comment type="caution">
    <text evidence="2">The sequence shown here is derived from an EMBL/GenBank/DDBJ whole genome shotgun (WGS) entry which is preliminary data.</text>
</comment>
<keyword evidence="1" id="KW-1133">Transmembrane helix</keyword>
<evidence type="ECO:0000313" key="2">
    <source>
        <dbReference type="EMBL" id="TWF95232.1"/>
    </source>
</evidence>
<feature type="transmembrane region" description="Helical" evidence="1">
    <location>
        <begin position="298"/>
        <end position="315"/>
    </location>
</feature>
<sequence length="499" mass="53673">MIGVQVPTAEREVLQVEVAARPWRRVPLLPAAVVAAVAAGVVWLVHDSMVDDAYITLTYARTLAFHGEWGMIPGMPANSATSPLNVLVLAAFTFVLRSAVHAAGALFIVSAVVLALALRRAAIESGMPSWLGLLGAAAVAFNPLLLSTVGLEMPMAAALLGLLLVSATGRRPLLFGVVAGLLVMTRVDLALFPLIVLFGRPSLLRAWWKWLISALVVTAPWYAFSWLHFGSLVPDTLLIKTWRADWSGYYVATGFEFFYRLTPVPVSLVMVITVAGILCAVGLCLARAAGKGTAAWPWALLGIGGVAHYCAYSLLKVPPYHWYYAPLVIGATIALAGAGGLVAARGRKAFVATVGAVLVASQVVFALGWGMPWRGAPIMTNWGLTADYARIGRAVKEIVGDRAVASPGEIGLLAYFCDCTIVDQFSDRGFVSDALKDRIDQSGALGRTFFQLNYWHFEPVERRPVDFVMRRVMGPGDPFWTISSTTHPPSHLVIEPAPR</sequence>
<dbReference type="AlphaFoldDB" id="A0A561U783"/>
<reference evidence="2 3" key="1">
    <citation type="submission" date="2019-06" db="EMBL/GenBank/DDBJ databases">
        <title>Sequencing the genomes of 1000 actinobacteria strains.</title>
        <authorList>
            <person name="Klenk H.-P."/>
        </authorList>
    </citation>
    <scope>NUCLEOTIDE SEQUENCE [LARGE SCALE GENOMIC DNA]</scope>
    <source>
        <strain evidence="2 3">DSM 46699</strain>
    </source>
</reference>
<keyword evidence="3" id="KW-1185">Reference proteome</keyword>
<keyword evidence="1" id="KW-0472">Membrane</keyword>
<keyword evidence="1" id="KW-0812">Transmembrane</keyword>